<name>A0A6H1ZIV7_9ZZZZ</name>
<protein>
    <submittedName>
        <fullName evidence="1">Uncharacterized protein</fullName>
    </submittedName>
</protein>
<accession>A0A6H1ZIV7</accession>
<organism evidence="1">
    <name type="scientific">viral metagenome</name>
    <dbReference type="NCBI Taxonomy" id="1070528"/>
    <lineage>
        <taxon>unclassified sequences</taxon>
        <taxon>metagenomes</taxon>
        <taxon>organismal metagenomes</taxon>
    </lineage>
</organism>
<dbReference type="AlphaFoldDB" id="A0A6H1ZIV7"/>
<dbReference type="EMBL" id="MT144035">
    <property type="protein sequence ID" value="QJA47205.1"/>
    <property type="molecule type" value="Genomic_DNA"/>
</dbReference>
<reference evidence="1" key="1">
    <citation type="submission" date="2020-03" db="EMBL/GenBank/DDBJ databases">
        <title>The deep terrestrial virosphere.</title>
        <authorList>
            <person name="Holmfeldt K."/>
            <person name="Nilsson E."/>
            <person name="Simone D."/>
            <person name="Lopez-Fernandez M."/>
            <person name="Wu X."/>
            <person name="de Brujin I."/>
            <person name="Lundin D."/>
            <person name="Andersson A."/>
            <person name="Bertilsson S."/>
            <person name="Dopson M."/>
        </authorList>
    </citation>
    <scope>NUCLEOTIDE SEQUENCE</scope>
    <source>
        <strain evidence="2">MM415B01252</strain>
        <strain evidence="1">TM448A00620</strain>
    </source>
</reference>
<sequence>MRLLRKIKAFADVELEFENQLGVDIEQVFTVAGTEYTLNHNLRRTPKGWQCIDKDTYGVFSRVSWNNTVIVLKCNTAATTATIRIF</sequence>
<evidence type="ECO:0000313" key="1">
    <source>
        <dbReference type="EMBL" id="QJA47205.1"/>
    </source>
</evidence>
<gene>
    <name evidence="2" type="ORF">MM415B01252_0019</name>
    <name evidence="1" type="ORF">TM448A00620_0007</name>
</gene>
<proteinExistence type="predicted"/>
<evidence type="ECO:0000313" key="2">
    <source>
        <dbReference type="EMBL" id="QJA59662.1"/>
    </source>
</evidence>
<dbReference type="EMBL" id="MT141379">
    <property type="protein sequence ID" value="QJA59662.1"/>
    <property type="molecule type" value="Genomic_DNA"/>
</dbReference>